<dbReference type="Proteomes" id="UP001234989">
    <property type="component" value="Chromosome 10"/>
</dbReference>
<dbReference type="EMBL" id="CP133621">
    <property type="protein sequence ID" value="WMV50193.1"/>
    <property type="molecule type" value="Genomic_DNA"/>
</dbReference>
<proteinExistence type="predicted"/>
<evidence type="ECO:0000313" key="1">
    <source>
        <dbReference type="EMBL" id="WMV50193.1"/>
    </source>
</evidence>
<organism evidence="1 2">
    <name type="scientific">Solanum verrucosum</name>
    <dbReference type="NCBI Taxonomy" id="315347"/>
    <lineage>
        <taxon>Eukaryota</taxon>
        <taxon>Viridiplantae</taxon>
        <taxon>Streptophyta</taxon>
        <taxon>Embryophyta</taxon>
        <taxon>Tracheophyta</taxon>
        <taxon>Spermatophyta</taxon>
        <taxon>Magnoliopsida</taxon>
        <taxon>eudicotyledons</taxon>
        <taxon>Gunneridae</taxon>
        <taxon>Pentapetalae</taxon>
        <taxon>asterids</taxon>
        <taxon>lamiids</taxon>
        <taxon>Solanales</taxon>
        <taxon>Solanaceae</taxon>
        <taxon>Solanoideae</taxon>
        <taxon>Solaneae</taxon>
        <taxon>Solanum</taxon>
    </lineage>
</organism>
<accession>A0AAF0ZUG3</accession>
<protein>
    <submittedName>
        <fullName evidence="1">Uncharacterized protein</fullName>
    </submittedName>
</protein>
<sequence>MFLSSRSVLDIRHL</sequence>
<name>A0AAF0ZUG3_SOLVR</name>
<evidence type="ECO:0000313" key="2">
    <source>
        <dbReference type="Proteomes" id="UP001234989"/>
    </source>
</evidence>
<gene>
    <name evidence="1" type="ORF">MTR67_043578</name>
</gene>
<reference evidence="1" key="1">
    <citation type="submission" date="2023-08" db="EMBL/GenBank/DDBJ databases">
        <title>A de novo genome assembly of Solanum verrucosum Schlechtendal, a Mexican diploid species geographically isolated from the other diploid A-genome species in potato relatives.</title>
        <authorList>
            <person name="Hosaka K."/>
        </authorList>
    </citation>
    <scope>NUCLEOTIDE SEQUENCE</scope>
    <source>
        <tissue evidence="1">Young leaves</tissue>
    </source>
</reference>
<keyword evidence="2" id="KW-1185">Reference proteome</keyword>